<comment type="caution">
    <text evidence="3">The sequence shown here is derived from an EMBL/GenBank/DDBJ whole genome shotgun (WGS) entry which is preliminary data.</text>
</comment>
<organism evidence="3 4">
    <name type="scientific">Triparma laevis f. longispina</name>
    <dbReference type="NCBI Taxonomy" id="1714387"/>
    <lineage>
        <taxon>Eukaryota</taxon>
        <taxon>Sar</taxon>
        <taxon>Stramenopiles</taxon>
        <taxon>Ochrophyta</taxon>
        <taxon>Bolidophyceae</taxon>
        <taxon>Parmales</taxon>
        <taxon>Triparmaceae</taxon>
        <taxon>Triparma</taxon>
    </lineage>
</organism>
<dbReference type="Proteomes" id="UP001165122">
    <property type="component" value="Unassembled WGS sequence"/>
</dbReference>
<reference evidence="4" key="1">
    <citation type="journal article" date="2023" name="Commun. Biol.">
        <title>Genome analysis of Parmales, the sister group of diatoms, reveals the evolutionary specialization of diatoms from phago-mixotrophs to photoautotrophs.</title>
        <authorList>
            <person name="Ban H."/>
            <person name="Sato S."/>
            <person name="Yoshikawa S."/>
            <person name="Yamada K."/>
            <person name="Nakamura Y."/>
            <person name="Ichinomiya M."/>
            <person name="Sato N."/>
            <person name="Blanc-Mathieu R."/>
            <person name="Endo H."/>
            <person name="Kuwata A."/>
            <person name="Ogata H."/>
        </authorList>
    </citation>
    <scope>NUCLEOTIDE SEQUENCE [LARGE SCALE GENOMIC DNA]</scope>
    <source>
        <strain evidence="4">NIES 3700</strain>
    </source>
</reference>
<dbReference type="EMBL" id="BRXW01000613">
    <property type="protein sequence ID" value="GMH69984.1"/>
    <property type="molecule type" value="Genomic_DNA"/>
</dbReference>
<sequence>MADSPAATTAPPKTPTSAPSKAEKLKLENKKLKQLVKMAKDRIEAQEKELKSQKEKLAAAQTNSSTSASSSSAQTGPEFVITKVLARTKIDKSSFVNPSTSLYTVAPTDPKEEEFHALFESGADVDPDEVPNPPLNKRYWASFTSNQQFTTYLSQNSLIGGGEPISVPAFCMGEDESEAVRREAADSLKFVTEEYRKYRVRSEVARKELEGRLRRGERREAEKTLAEESAAKQRALDSPQIKQSLEKKLEKMKNELAEQELQWKEAYDTLLKENEMLKSKGAEATLASQWRQRYEQTVRENEQLTTRLQMAEASAAGAMHNSNNQSFSSSSSTNYAQKYQQLRDEYSMYRKEAKKILESYKQKGGAPNSTPNGSGTTTNKIAYLKNVLTQYLATADPLVRNRMEPGIFMAMNLTEPEIAAVKAKKAAAAAEIGMLSPGGGWFS</sequence>
<evidence type="ECO:0000313" key="3">
    <source>
        <dbReference type="EMBL" id="GMH69984.1"/>
    </source>
</evidence>
<dbReference type="AlphaFoldDB" id="A0A9W7AKH1"/>
<feature type="coiled-coil region" evidence="1">
    <location>
        <begin position="242"/>
        <end position="314"/>
    </location>
</feature>
<dbReference type="OrthoDB" id="5848685at2759"/>
<proteinExistence type="predicted"/>
<feature type="compositionally biased region" description="Basic and acidic residues" evidence="2">
    <location>
        <begin position="46"/>
        <end position="57"/>
    </location>
</feature>
<evidence type="ECO:0000256" key="1">
    <source>
        <dbReference type="SAM" id="Coils"/>
    </source>
</evidence>
<feature type="region of interest" description="Disordered" evidence="2">
    <location>
        <begin position="1"/>
        <end position="29"/>
    </location>
</feature>
<protein>
    <recommendedName>
        <fullName evidence="5">GRIP domain-containing protein</fullName>
    </recommendedName>
</protein>
<feature type="compositionally biased region" description="Basic and acidic residues" evidence="2">
    <location>
        <begin position="213"/>
        <end position="235"/>
    </location>
</feature>
<feature type="compositionally biased region" description="Low complexity" evidence="2">
    <location>
        <begin position="1"/>
        <end position="20"/>
    </location>
</feature>
<evidence type="ECO:0008006" key="5">
    <source>
        <dbReference type="Google" id="ProtNLM"/>
    </source>
</evidence>
<gene>
    <name evidence="3" type="ORF">TrLO_g14452</name>
</gene>
<evidence type="ECO:0000256" key="2">
    <source>
        <dbReference type="SAM" id="MobiDB-lite"/>
    </source>
</evidence>
<name>A0A9W7AKH1_9STRA</name>
<feature type="region of interest" description="Disordered" evidence="2">
    <location>
        <begin position="46"/>
        <end position="77"/>
    </location>
</feature>
<keyword evidence="4" id="KW-1185">Reference proteome</keyword>
<accession>A0A9W7AKH1</accession>
<feature type="region of interest" description="Disordered" evidence="2">
    <location>
        <begin position="213"/>
        <end position="241"/>
    </location>
</feature>
<evidence type="ECO:0000313" key="4">
    <source>
        <dbReference type="Proteomes" id="UP001165122"/>
    </source>
</evidence>
<feature type="compositionally biased region" description="Low complexity" evidence="2">
    <location>
        <begin position="58"/>
        <end position="75"/>
    </location>
</feature>
<keyword evidence="1" id="KW-0175">Coiled coil</keyword>